<dbReference type="EMBL" id="KZ269979">
    <property type="protein sequence ID" value="OZC11867.1"/>
    <property type="molecule type" value="Genomic_DNA"/>
</dbReference>
<evidence type="ECO:0000313" key="1">
    <source>
        <dbReference type="EMBL" id="OZC11867.1"/>
    </source>
</evidence>
<reference evidence="1 2" key="1">
    <citation type="submission" date="2015-12" db="EMBL/GenBank/DDBJ databases">
        <title>Draft genome of the nematode, Onchocerca flexuosa.</title>
        <authorList>
            <person name="Mitreva M."/>
        </authorList>
    </citation>
    <scope>NUCLEOTIDE SEQUENCE [LARGE SCALE GENOMIC DNA]</scope>
    <source>
        <strain evidence="1">Red Deer</strain>
    </source>
</reference>
<evidence type="ECO:0000313" key="2">
    <source>
        <dbReference type="Proteomes" id="UP000242913"/>
    </source>
</evidence>
<dbReference type="AlphaFoldDB" id="A0A238C346"/>
<protein>
    <submittedName>
        <fullName evidence="1">Uncharacterized protein</fullName>
    </submittedName>
</protein>
<gene>
    <name evidence="1" type="ORF">X798_01048</name>
</gene>
<proteinExistence type="predicted"/>
<name>A0A238C346_9BILA</name>
<keyword evidence="2" id="KW-1185">Reference proteome</keyword>
<sequence length="31" mass="3501">MKMKNVMTQLSVKEVAICLVVKDNASLLHEQ</sequence>
<organism evidence="1 2">
    <name type="scientific">Onchocerca flexuosa</name>
    <dbReference type="NCBI Taxonomy" id="387005"/>
    <lineage>
        <taxon>Eukaryota</taxon>
        <taxon>Metazoa</taxon>
        <taxon>Ecdysozoa</taxon>
        <taxon>Nematoda</taxon>
        <taxon>Chromadorea</taxon>
        <taxon>Rhabditida</taxon>
        <taxon>Spirurina</taxon>
        <taxon>Spiruromorpha</taxon>
        <taxon>Filarioidea</taxon>
        <taxon>Onchocercidae</taxon>
        <taxon>Onchocerca</taxon>
    </lineage>
</organism>
<accession>A0A238C346</accession>
<dbReference type="Proteomes" id="UP000242913">
    <property type="component" value="Unassembled WGS sequence"/>
</dbReference>